<dbReference type="Gene3D" id="3.80.10.10">
    <property type="entry name" value="Ribonuclease Inhibitor"/>
    <property type="match status" value="1"/>
</dbReference>
<dbReference type="Proteomes" id="UP001630127">
    <property type="component" value="Unassembled WGS sequence"/>
</dbReference>
<keyword evidence="3" id="KW-0433">Leucine-rich repeat</keyword>
<feature type="transmembrane region" description="Helical" evidence="10">
    <location>
        <begin position="264"/>
        <end position="284"/>
    </location>
</feature>
<name>A0ABD3AWX9_9GENT</name>
<feature type="transmembrane region" description="Helical" evidence="10">
    <location>
        <begin position="330"/>
        <end position="348"/>
    </location>
</feature>
<evidence type="ECO:0000256" key="6">
    <source>
        <dbReference type="ARBA" id="ARBA00022737"/>
    </source>
</evidence>
<gene>
    <name evidence="11" type="ORF">ACH5RR_003950</name>
</gene>
<dbReference type="Pfam" id="PF13855">
    <property type="entry name" value="LRR_8"/>
    <property type="match status" value="1"/>
</dbReference>
<keyword evidence="9" id="KW-0325">Glycoprotein</keyword>
<dbReference type="InterPro" id="IPR032675">
    <property type="entry name" value="LRR_dom_sf"/>
</dbReference>
<evidence type="ECO:0000256" key="5">
    <source>
        <dbReference type="ARBA" id="ARBA00022729"/>
    </source>
</evidence>
<sequence>MLDVGETGYQGNYQHSFSNLQVLSLRSNEFDGTIPPNLCHLSRIQILDLSNNKTFGSIPNCLNNLTAMTQVESATKTLQINALYYLDDTGEFTFVFHYESAFVMWQGENFEYKNTLGLLKVIDLSSNNLTGAIPLEITSLFGLLVLNLSRNNLSGYIPPSIGQFSALNVLDLSRNSLFGSIPPSLSQFSHLGVQDLSYNNLSGRIPMTTRLQTFNASTYIGNSELCGIPLSKSCPPNTVPDEQPNVTSSIDHKEPEDAFKTNELFISIAIGFFFGFWGVFGSFLLGRSCWYALVGFVNNIGDWLYVTIAIQKAKMQRKCENGKHLFFSSFIKVFCELFTLITTDIVIIKRDSNSKDELTN</sequence>
<evidence type="ECO:0000313" key="12">
    <source>
        <dbReference type="Proteomes" id="UP001630127"/>
    </source>
</evidence>
<proteinExistence type="inferred from homology"/>
<evidence type="ECO:0000256" key="7">
    <source>
        <dbReference type="ARBA" id="ARBA00022989"/>
    </source>
</evidence>
<keyword evidence="6" id="KW-0677">Repeat</keyword>
<organism evidence="11 12">
    <name type="scientific">Cinchona calisaya</name>
    <dbReference type="NCBI Taxonomy" id="153742"/>
    <lineage>
        <taxon>Eukaryota</taxon>
        <taxon>Viridiplantae</taxon>
        <taxon>Streptophyta</taxon>
        <taxon>Embryophyta</taxon>
        <taxon>Tracheophyta</taxon>
        <taxon>Spermatophyta</taxon>
        <taxon>Magnoliopsida</taxon>
        <taxon>eudicotyledons</taxon>
        <taxon>Gunneridae</taxon>
        <taxon>Pentapetalae</taxon>
        <taxon>asterids</taxon>
        <taxon>lamiids</taxon>
        <taxon>Gentianales</taxon>
        <taxon>Rubiaceae</taxon>
        <taxon>Cinchonoideae</taxon>
        <taxon>Cinchoneae</taxon>
        <taxon>Cinchona</taxon>
    </lineage>
</organism>
<dbReference type="PRINTS" id="PR00019">
    <property type="entry name" value="LEURICHRPT"/>
</dbReference>
<keyword evidence="8 10" id="KW-0472">Membrane</keyword>
<accession>A0ABD3AWX9</accession>
<reference evidence="11 12" key="1">
    <citation type="submission" date="2024-11" db="EMBL/GenBank/DDBJ databases">
        <title>A near-complete genome assembly of Cinchona calisaya.</title>
        <authorList>
            <person name="Lian D.C."/>
            <person name="Zhao X.W."/>
            <person name="Wei L."/>
        </authorList>
    </citation>
    <scope>NUCLEOTIDE SEQUENCE [LARGE SCALE GENOMIC DNA]</scope>
    <source>
        <tissue evidence="11">Nenye</tissue>
    </source>
</reference>
<comment type="similarity">
    <text evidence="2">Belongs to the RLP family.</text>
</comment>
<dbReference type="InterPro" id="IPR046956">
    <property type="entry name" value="RLP23-like"/>
</dbReference>
<dbReference type="AlphaFoldDB" id="A0ABD3AWX9"/>
<evidence type="ECO:0000256" key="3">
    <source>
        <dbReference type="ARBA" id="ARBA00022614"/>
    </source>
</evidence>
<protein>
    <submittedName>
        <fullName evidence="11">Uncharacterized protein</fullName>
    </submittedName>
</protein>
<keyword evidence="7 10" id="KW-1133">Transmembrane helix</keyword>
<evidence type="ECO:0000256" key="4">
    <source>
        <dbReference type="ARBA" id="ARBA00022692"/>
    </source>
</evidence>
<dbReference type="SUPFAM" id="SSF52058">
    <property type="entry name" value="L domain-like"/>
    <property type="match status" value="1"/>
</dbReference>
<evidence type="ECO:0000256" key="9">
    <source>
        <dbReference type="ARBA" id="ARBA00023180"/>
    </source>
</evidence>
<dbReference type="Pfam" id="PF00560">
    <property type="entry name" value="LRR_1"/>
    <property type="match status" value="2"/>
</dbReference>
<comment type="caution">
    <text evidence="11">The sequence shown here is derived from an EMBL/GenBank/DDBJ whole genome shotgun (WGS) entry which is preliminary data.</text>
</comment>
<keyword evidence="5" id="KW-0732">Signal</keyword>
<dbReference type="GO" id="GO:0016020">
    <property type="term" value="C:membrane"/>
    <property type="evidence" value="ECO:0007669"/>
    <property type="project" value="UniProtKB-SubCell"/>
</dbReference>
<comment type="subcellular location">
    <subcellularLocation>
        <location evidence="1">Membrane</location>
        <topology evidence="1">Single-pass type I membrane protein</topology>
    </subcellularLocation>
</comment>
<evidence type="ECO:0000313" key="11">
    <source>
        <dbReference type="EMBL" id="KAL3535489.1"/>
    </source>
</evidence>
<keyword evidence="12" id="KW-1185">Reference proteome</keyword>
<dbReference type="FunFam" id="3.80.10.10:FF:000111">
    <property type="entry name" value="LRR receptor-like serine/threonine-protein kinase ERECTA"/>
    <property type="match status" value="1"/>
</dbReference>
<dbReference type="InterPro" id="IPR001611">
    <property type="entry name" value="Leu-rich_rpt"/>
</dbReference>
<evidence type="ECO:0000256" key="1">
    <source>
        <dbReference type="ARBA" id="ARBA00004479"/>
    </source>
</evidence>
<evidence type="ECO:0000256" key="10">
    <source>
        <dbReference type="SAM" id="Phobius"/>
    </source>
</evidence>
<dbReference type="PANTHER" id="PTHR48063:SF101">
    <property type="entry name" value="LRR RECEPTOR-LIKE SERINE_THREONINE-PROTEIN KINASE FLS2"/>
    <property type="match status" value="1"/>
</dbReference>
<evidence type="ECO:0000256" key="8">
    <source>
        <dbReference type="ARBA" id="ARBA00023136"/>
    </source>
</evidence>
<evidence type="ECO:0000256" key="2">
    <source>
        <dbReference type="ARBA" id="ARBA00009592"/>
    </source>
</evidence>
<dbReference type="EMBL" id="JBJUIK010000002">
    <property type="protein sequence ID" value="KAL3535489.1"/>
    <property type="molecule type" value="Genomic_DNA"/>
</dbReference>
<dbReference type="PANTHER" id="PTHR48063">
    <property type="entry name" value="LRR RECEPTOR-LIKE KINASE"/>
    <property type="match status" value="1"/>
</dbReference>
<keyword evidence="4 10" id="KW-0812">Transmembrane</keyword>